<gene>
    <name evidence="1" type="ORF">F5544_37355</name>
</gene>
<protein>
    <submittedName>
        <fullName evidence="1">Uncharacterized protein</fullName>
    </submittedName>
</protein>
<keyword evidence="2" id="KW-1185">Reference proteome</keyword>
<sequence length="124" mass="13011">MSANAPGYKTGYGITFKSPSGKFMCGIVDDHVGCNGRFPQNVPLAHSCGGRMSRPNTISVSRGAKAEFVNACSPAAGDDSKVLPYNIVLRVAHTQCVIHEQTGVSCDTGDGHGFTVSDTAYTLK</sequence>
<organism evidence="1 2">
    <name type="scientific">Nocardia arthritidis</name>
    <dbReference type="NCBI Taxonomy" id="228602"/>
    <lineage>
        <taxon>Bacteria</taxon>
        <taxon>Bacillati</taxon>
        <taxon>Actinomycetota</taxon>
        <taxon>Actinomycetes</taxon>
        <taxon>Mycobacteriales</taxon>
        <taxon>Nocardiaceae</taxon>
        <taxon>Nocardia</taxon>
    </lineage>
</organism>
<evidence type="ECO:0000313" key="2">
    <source>
        <dbReference type="Proteomes" id="UP000503540"/>
    </source>
</evidence>
<dbReference type="AlphaFoldDB" id="A0A6G9YQ19"/>
<reference evidence="1 2" key="1">
    <citation type="journal article" date="2019" name="ACS Chem. Biol.">
        <title>Identification and Mobilization of a Cryptic Antibiotic Biosynthesis Gene Locus from a Human-Pathogenic Nocardia Isolate.</title>
        <authorList>
            <person name="Herisse M."/>
            <person name="Ishida K."/>
            <person name="Porter J.L."/>
            <person name="Howden B."/>
            <person name="Hertweck C."/>
            <person name="Stinear T.P."/>
            <person name="Pidot S.J."/>
        </authorList>
    </citation>
    <scope>NUCLEOTIDE SEQUENCE [LARGE SCALE GENOMIC DNA]</scope>
    <source>
        <strain evidence="1 2">AUSMDU00012717</strain>
    </source>
</reference>
<evidence type="ECO:0000313" key="1">
    <source>
        <dbReference type="EMBL" id="QIS15298.1"/>
    </source>
</evidence>
<accession>A0A6G9YQ19</accession>
<dbReference type="KEGG" id="nah:F5544_37355"/>
<dbReference type="RefSeq" id="WP_167477569.1">
    <property type="nucleotide sequence ID" value="NZ_CP046172.1"/>
</dbReference>
<dbReference type="EMBL" id="CP046172">
    <property type="protein sequence ID" value="QIS15298.1"/>
    <property type="molecule type" value="Genomic_DNA"/>
</dbReference>
<proteinExistence type="predicted"/>
<name>A0A6G9YQ19_9NOCA</name>
<dbReference type="Proteomes" id="UP000503540">
    <property type="component" value="Chromosome"/>
</dbReference>